<dbReference type="EMBL" id="CAJZBQ010000032">
    <property type="protein sequence ID" value="CAG9322857.1"/>
    <property type="molecule type" value="Genomic_DNA"/>
</dbReference>
<organism evidence="2 3">
    <name type="scientific">Blepharisma stoltei</name>
    <dbReference type="NCBI Taxonomy" id="1481888"/>
    <lineage>
        <taxon>Eukaryota</taxon>
        <taxon>Sar</taxon>
        <taxon>Alveolata</taxon>
        <taxon>Ciliophora</taxon>
        <taxon>Postciliodesmatophora</taxon>
        <taxon>Heterotrichea</taxon>
        <taxon>Heterotrichida</taxon>
        <taxon>Blepharismidae</taxon>
        <taxon>Blepharisma</taxon>
    </lineage>
</organism>
<sequence>MRANSDYHDIRRPYAMQGNGFAQQERRNPSVDLVTNTLLNNQAGLSQFLDNPLIKSSFDFPIKYNEPTPQMKAPNNIIPPVPYDREKPKIQASLKDENSFEQKDENFLETSMPRMSILISNPGQQTEQISVQKPQTIIGVSRNQQIPDYILKYHGDAQMIFQMDCGHLLAQESSTDRYVACKRVPESPLTIGSVFKIGSTRIQVEDIKRNESITFKIFSKDKGERLQTVARKVFSIGRSSECAINLSDDYSVSKKHADVEIRYGIWVISDAGSKMGIFRYFHNKSTLERGEMSPLMEVHDNDIISLGGPTLSIEAEDCEN</sequence>
<name>A0AAU9JCB5_9CILI</name>
<dbReference type="AlphaFoldDB" id="A0AAU9JCB5"/>
<feature type="domain" description="FHA" evidence="1">
    <location>
        <begin position="234"/>
        <end position="278"/>
    </location>
</feature>
<dbReference type="PROSITE" id="PS50006">
    <property type="entry name" value="FHA_DOMAIN"/>
    <property type="match status" value="1"/>
</dbReference>
<dbReference type="InterPro" id="IPR000253">
    <property type="entry name" value="FHA_dom"/>
</dbReference>
<dbReference type="SUPFAM" id="SSF49879">
    <property type="entry name" value="SMAD/FHA domain"/>
    <property type="match status" value="1"/>
</dbReference>
<evidence type="ECO:0000313" key="2">
    <source>
        <dbReference type="EMBL" id="CAG9322857.1"/>
    </source>
</evidence>
<proteinExistence type="predicted"/>
<comment type="caution">
    <text evidence="2">The sequence shown here is derived from an EMBL/GenBank/DDBJ whole genome shotgun (WGS) entry which is preliminary data.</text>
</comment>
<dbReference type="Pfam" id="PF00498">
    <property type="entry name" value="FHA"/>
    <property type="match status" value="1"/>
</dbReference>
<dbReference type="Proteomes" id="UP001162131">
    <property type="component" value="Unassembled WGS sequence"/>
</dbReference>
<evidence type="ECO:0000259" key="1">
    <source>
        <dbReference type="PROSITE" id="PS50006"/>
    </source>
</evidence>
<evidence type="ECO:0000313" key="3">
    <source>
        <dbReference type="Proteomes" id="UP001162131"/>
    </source>
</evidence>
<dbReference type="InterPro" id="IPR008984">
    <property type="entry name" value="SMAD_FHA_dom_sf"/>
</dbReference>
<protein>
    <recommendedName>
        <fullName evidence="1">FHA domain-containing protein</fullName>
    </recommendedName>
</protein>
<gene>
    <name evidence="2" type="ORF">BSTOLATCC_MIC31971</name>
</gene>
<dbReference type="Gene3D" id="2.60.200.20">
    <property type="match status" value="1"/>
</dbReference>
<reference evidence="2" key="1">
    <citation type="submission" date="2021-09" db="EMBL/GenBank/DDBJ databases">
        <authorList>
            <consortium name="AG Swart"/>
            <person name="Singh M."/>
            <person name="Singh A."/>
            <person name="Seah K."/>
            <person name="Emmerich C."/>
        </authorList>
    </citation>
    <scope>NUCLEOTIDE SEQUENCE</scope>
    <source>
        <strain evidence="2">ATCC30299</strain>
    </source>
</reference>
<keyword evidence="3" id="KW-1185">Reference proteome</keyword>
<accession>A0AAU9JCB5</accession>
<dbReference type="CDD" id="cd00060">
    <property type="entry name" value="FHA"/>
    <property type="match status" value="1"/>
</dbReference>